<evidence type="ECO:0000256" key="1">
    <source>
        <dbReference type="SAM" id="MobiDB-lite"/>
    </source>
</evidence>
<gene>
    <name evidence="3" type="ORF">AK88_03038</name>
</gene>
<feature type="region of interest" description="Disordered" evidence="1">
    <location>
        <begin position="24"/>
        <end position="197"/>
    </location>
</feature>
<keyword evidence="2" id="KW-0812">Transmembrane</keyword>
<feature type="transmembrane region" description="Helical" evidence="2">
    <location>
        <begin position="322"/>
        <end position="343"/>
    </location>
</feature>
<evidence type="ECO:0000256" key="2">
    <source>
        <dbReference type="SAM" id="Phobius"/>
    </source>
</evidence>
<organism evidence="3 4">
    <name type="scientific">Plasmodium fragile</name>
    <dbReference type="NCBI Taxonomy" id="5857"/>
    <lineage>
        <taxon>Eukaryota</taxon>
        <taxon>Sar</taxon>
        <taxon>Alveolata</taxon>
        <taxon>Apicomplexa</taxon>
        <taxon>Aconoidasida</taxon>
        <taxon>Haemosporida</taxon>
        <taxon>Plasmodiidae</taxon>
        <taxon>Plasmodium</taxon>
        <taxon>Plasmodium (Plasmodium)</taxon>
    </lineage>
</organism>
<protein>
    <submittedName>
        <fullName evidence="3">Uncharacterized protein</fullName>
    </submittedName>
</protein>
<keyword evidence="2" id="KW-0472">Membrane</keyword>
<feature type="compositionally biased region" description="Basic and acidic residues" evidence="1">
    <location>
        <begin position="117"/>
        <end position="152"/>
    </location>
</feature>
<dbReference type="EMBL" id="KQ001676">
    <property type="protein sequence ID" value="KJP87358.1"/>
    <property type="molecule type" value="Genomic_DNA"/>
</dbReference>
<dbReference type="RefSeq" id="XP_012336084.1">
    <property type="nucleotide sequence ID" value="XM_012480661.1"/>
</dbReference>
<feature type="compositionally biased region" description="Polar residues" evidence="1">
    <location>
        <begin position="66"/>
        <end position="93"/>
    </location>
</feature>
<dbReference type="GeneID" id="24268352"/>
<dbReference type="VEuPathDB" id="PlasmoDB:AK88_03038"/>
<feature type="compositionally biased region" description="Basic and acidic residues" evidence="1">
    <location>
        <begin position="28"/>
        <end position="51"/>
    </location>
</feature>
<dbReference type="AlphaFoldDB" id="A0A0D9QK71"/>
<accession>A0A0D9QK71</accession>
<dbReference type="Proteomes" id="UP000054561">
    <property type="component" value="Unassembled WGS sequence"/>
</dbReference>
<feature type="compositionally biased region" description="Basic and acidic residues" evidence="1">
    <location>
        <begin position="164"/>
        <end position="183"/>
    </location>
</feature>
<sequence length="364" mass="40962">MDKNALKRRNRLLKKNEARMNLLLGKSQEGDVEKYSEGKKKATDLNLKQDEVNQEEGQGGGETKQLPSGKNATSEIDQMATPSSSPGQASTADPDQHTEENSNQKGDPTNEPDQTQEGEKKEGEKDDPSGQEKQKSDAETNQKGDQKGEIKNRAKKKPTSNNTGDDKSDSNRDDGSNAEDANKPSESNSGKLEQGKVKEEAPIEIPQVKVSILRLAQFVSLIFIATVLSVVKIKYCDYNPLPMSIQPMRKKKILQRFISSKFVFFFFSLFYNIAFSLIDVYAHFVKHNLSQKEIWKNLQNLREKLTSQSESILYLLNNGPTVALFFVSIVKTYLLLMFLTHLFDDLLYNYTVRKTWVSAPLPAS</sequence>
<keyword evidence="2" id="KW-1133">Transmembrane helix</keyword>
<proteinExistence type="predicted"/>
<evidence type="ECO:0000313" key="4">
    <source>
        <dbReference type="Proteomes" id="UP000054561"/>
    </source>
</evidence>
<dbReference type="OMA" id="NDEHNQN"/>
<keyword evidence="4" id="KW-1185">Reference proteome</keyword>
<feature type="transmembrane region" description="Helical" evidence="2">
    <location>
        <begin position="257"/>
        <end position="278"/>
    </location>
</feature>
<dbReference type="OrthoDB" id="383784at2759"/>
<feature type="compositionally biased region" description="Polar residues" evidence="1">
    <location>
        <begin position="103"/>
        <end position="115"/>
    </location>
</feature>
<reference evidence="3 4" key="1">
    <citation type="submission" date="2014-03" db="EMBL/GenBank/DDBJ databases">
        <title>The Genome Sequence of Plasmodium fragile nilgiri.</title>
        <authorList>
            <consortium name="The Broad Institute Genomics Platform"/>
            <consortium name="The Broad Institute Genome Sequencing Center for Infectious Disease"/>
            <person name="Neafsey D."/>
            <person name="Duraisingh M."/>
            <person name="Young S.K."/>
            <person name="Zeng Q."/>
            <person name="Gargeya S."/>
            <person name="Abouelleil A."/>
            <person name="Alvarado L."/>
            <person name="Chapman S.B."/>
            <person name="Gainer-Dewar J."/>
            <person name="Goldberg J."/>
            <person name="Griggs A."/>
            <person name="Gujja S."/>
            <person name="Hansen M."/>
            <person name="Howarth C."/>
            <person name="Imamovic A."/>
            <person name="Larimer J."/>
            <person name="Pearson M."/>
            <person name="Poon T.W."/>
            <person name="Priest M."/>
            <person name="Roberts A."/>
            <person name="Saif S."/>
            <person name="Shea T."/>
            <person name="Sykes S."/>
            <person name="Wortman J."/>
            <person name="Nusbaum C."/>
            <person name="Birren B."/>
        </authorList>
    </citation>
    <scope>NUCLEOTIDE SEQUENCE [LARGE SCALE GENOMIC DNA]</scope>
    <source>
        <strain evidence="4">nilgiri</strain>
    </source>
</reference>
<evidence type="ECO:0000313" key="3">
    <source>
        <dbReference type="EMBL" id="KJP87358.1"/>
    </source>
</evidence>
<name>A0A0D9QK71_PLAFR</name>